<evidence type="ECO:0000313" key="2">
    <source>
        <dbReference type="Proteomes" id="UP001459277"/>
    </source>
</evidence>
<reference evidence="1 2" key="1">
    <citation type="submission" date="2024-01" db="EMBL/GenBank/DDBJ databases">
        <title>A telomere-to-telomere, gap-free genome of sweet tea (Lithocarpus litseifolius).</title>
        <authorList>
            <person name="Zhou J."/>
        </authorList>
    </citation>
    <scope>NUCLEOTIDE SEQUENCE [LARGE SCALE GENOMIC DNA]</scope>
    <source>
        <strain evidence="1">Zhou-2022a</strain>
        <tissue evidence="1">Leaf</tissue>
    </source>
</reference>
<dbReference type="Proteomes" id="UP001459277">
    <property type="component" value="Unassembled WGS sequence"/>
</dbReference>
<dbReference type="PANTHER" id="PTHR33116:SF86">
    <property type="entry name" value="REVERSE TRANSCRIPTASE DOMAIN-CONTAINING PROTEIN"/>
    <property type="match status" value="1"/>
</dbReference>
<dbReference type="PANTHER" id="PTHR33116">
    <property type="entry name" value="REVERSE TRANSCRIPTASE ZINC-BINDING DOMAIN-CONTAINING PROTEIN-RELATED-RELATED"/>
    <property type="match status" value="1"/>
</dbReference>
<organism evidence="1 2">
    <name type="scientific">Lithocarpus litseifolius</name>
    <dbReference type="NCBI Taxonomy" id="425828"/>
    <lineage>
        <taxon>Eukaryota</taxon>
        <taxon>Viridiplantae</taxon>
        <taxon>Streptophyta</taxon>
        <taxon>Embryophyta</taxon>
        <taxon>Tracheophyta</taxon>
        <taxon>Spermatophyta</taxon>
        <taxon>Magnoliopsida</taxon>
        <taxon>eudicotyledons</taxon>
        <taxon>Gunneridae</taxon>
        <taxon>Pentapetalae</taxon>
        <taxon>rosids</taxon>
        <taxon>fabids</taxon>
        <taxon>Fagales</taxon>
        <taxon>Fagaceae</taxon>
        <taxon>Lithocarpus</taxon>
    </lineage>
</organism>
<keyword evidence="2" id="KW-1185">Reference proteome</keyword>
<name>A0AAW2DIX2_9ROSI</name>
<comment type="caution">
    <text evidence="1">The sequence shown here is derived from an EMBL/GenBank/DDBJ whole genome shotgun (WGS) entry which is preliminary data.</text>
</comment>
<accession>A0AAW2DIX2</accession>
<gene>
    <name evidence="1" type="ORF">SO802_010762</name>
</gene>
<protein>
    <recommendedName>
        <fullName evidence="3">Reverse transcriptase domain-containing protein</fullName>
    </recommendedName>
</protein>
<evidence type="ECO:0000313" key="1">
    <source>
        <dbReference type="EMBL" id="KAL0009260.1"/>
    </source>
</evidence>
<sequence>MNASLTKEFHPDEVWTALQQMHPLKSPGPDGMPPIFYQKFWNIVGPNVIECVLNILNSGSMPPDFNATHICLIPKRNNPQKVTDYRPISLTNVLSRIVSKVLANRLKKILPHIISMSQSAFLPDSAGRETLIKAVAQATPTYSMSCFKLPDSLCKELGAMICRFWWGQKKEERKIPWIAWDKLCKPKADGGMGFKDLKSFNLALLAKQGWRLLHNQNTLFHQVFKAKYFENSTFLEAELGKHPSFAWRSIMAAKNVVAEGTRWSVGKGNKIRLWEDKWLPTLTHFKPVSPRKNLQEGNQVSSLIDQTLRAWREDVVRNTFLPHEAEIILGIPLSSFPTEDRRVWSATANGVFSVRNAYRVAQ</sequence>
<dbReference type="AlphaFoldDB" id="A0AAW2DIX2"/>
<proteinExistence type="predicted"/>
<evidence type="ECO:0008006" key="3">
    <source>
        <dbReference type="Google" id="ProtNLM"/>
    </source>
</evidence>
<dbReference type="EMBL" id="JAZDWU010000003">
    <property type="protein sequence ID" value="KAL0009260.1"/>
    <property type="molecule type" value="Genomic_DNA"/>
</dbReference>